<protein>
    <submittedName>
        <fullName evidence="1">16853_t:CDS:1</fullName>
    </submittedName>
</protein>
<comment type="caution">
    <text evidence="1">The sequence shown here is derived from an EMBL/GenBank/DDBJ whole genome shotgun (WGS) entry which is preliminary data.</text>
</comment>
<keyword evidence="2" id="KW-1185">Reference proteome</keyword>
<feature type="non-terminal residue" evidence="1">
    <location>
        <position position="231"/>
    </location>
</feature>
<proteinExistence type="predicted"/>
<evidence type="ECO:0000313" key="2">
    <source>
        <dbReference type="Proteomes" id="UP000789366"/>
    </source>
</evidence>
<dbReference type="Proteomes" id="UP000789366">
    <property type="component" value="Unassembled WGS sequence"/>
</dbReference>
<gene>
    <name evidence="1" type="ORF">SPELUC_LOCUS16296</name>
</gene>
<accession>A0ACA9R6S5</accession>
<dbReference type="EMBL" id="CAJVPW010059321">
    <property type="protein sequence ID" value="CAG8779358.1"/>
    <property type="molecule type" value="Genomic_DNA"/>
</dbReference>
<name>A0ACA9R6S5_9GLOM</name>
<organism evidence="1 2">
    <name type="scientific">Cetraspora pellucida</name>
    <dbReference type="NCBI Taxonomy" id="1433469"/>
    <lineage>
        <taxon>Eukaryota</taxon>
        <taxon>Fungi</taxon>
        <taxon>Fungi incertae sedis</taxon>
        <taxon>Mucoromycota</taxon>
        <taxon>Glomeromycotina</taxon>
        <taxon>Glomeromycetes</taxon>
        <taxon>Diversisporales</taxon>
        <taxon>Gigasporaceae</taxon>
        <taxon>Cetraspora</taxon>
    </lineage>
</organism>
<evidence type="ECO:0000313" key="1">
    <source>
        <dbReference type="EMBL" id="CAG8779358.1"/>
    </source>
</evidence>
<reference evidence="1" key="1">
    <citation type="submission" date="2021-06" db="EMBL/GenBank/DDBJ databases">
        <authorList>
            <person name="Kallberg Y."/>
            <person name="Tangrot J."/>
            <person name="Rosling A."/>
        </authorList>
    </citation>
    <scope>NUCLEOTIDE SEQUENCE</scope>
    <source>
        <strain evidence="1">28 12/20/2015</strain>
    </source>
</reference>
<sequence length="231" mass="25880">MTSDENTRTLEDSIKRYNPILVIAKIPPPNISKRQNKVSIRDISDMVLSGEGLCHDICDSACSIGFWAKDRRNIDYIVTAGHCMIERSTDIFSSTDFYHFPLNTTENDNLKYLGKSVLARIEPFDFGLIQVMGTNFQLSANIIKNIDYSHYPQLFIRRNLKVFSHGIHLCKVGSSSRLSCGFIKGLNGIFINEDGITRNMFISTLYAIGGDSGGPSFVFSAFSQDLRSVDL</sequence>